<proteinExistence type="predicted"/>
<name>A0A835YND3_9STRA</name>
<reference evidence="2" key="1">
    <citation type="submission" date="2021-02" db="EMBL/GenBank/DDBJ databases">
        <title>First Annotated Genome of the Yellow-green Alga Tribonema minus.</title>
        <authorList>
            <person name="Mahan K.M."/>
        </authorList>
    </citation>
    <scope>NUCLEOTIDE SEQUENCE</scope>
    <source>
        <strain evidence="2">UTEX B ZZ1240</strain>
    </source>
</reference>
<dbReference type="PANTHER" id="PTHR12197">
    <property type="entry name" value="HISTONE-LYSINE N-METHYLTRANSFERASE SMYD"/>
    <property type="match status" value="1"/>
</dbReference>
<evidence type="ECO:0000259" key="1">
    <source>
        <dbReference type="PROSITE" id="PS50280"/>
    </source>
</evidence>
<dbReference type="Proteomes" id="UP000664859">
    <property type="component" value="Unassembled WGS sequence"/>
</dbReference>
<dbReference type="AlphaFoldDB" id="A0A835YND3"/>
<dbReference type="CDD" id="cd20071">
    <property type="entry name" value="SET_SMYD"/>
    <property type="match status" value="1"/>
</dbReference>
<feature type="domain" description="SET" evidence="1">
    <location>
        <begin position="1"/>
        <end position="184"/>
    </location>
</feature>
<dbReference type="EMBL" id="JAFCMP010000533">
    <property type="protein sequence ID" value="KAG5176750.1"/>
    <property type="molecule type" value="Genomic_DNA"/>
</dbReference>
<gene>
    <name evidence="2" type="ORF">JKP88DRAFT_249267</name>
</gene>
<accession>A0A835YND3</accession>
<dbReference type="Pfam" id="PF00856">
    <property type="entry name" value="SET"/>
    <property type="match status" value="1"/>
</dbReference>
<protein>
    <recommendedName>
        <fullName evidence="1">SET domain-containing protein</fullName>
    </recommendedName>
</protein>
<comment type="caution">
    <text evidence="2">The sequence shown here is derived from an EMBL/GenBank/DDBJ whole genome shotgun (WGS) entry which is preliminary data.</text>
</comment>
<evidence type="ECO:0000313" key="2">
    <source>
        <dbReference type="EMBL" id="KAG5176750.1"/>
    </source>
</evidence>
<dbReference type="Gene3D" id="2.170.270.10">
    <property type="entry name" value="SET domain"/>
    <property type="match status" value="1"/>
</dbReference>
<dbReference type="SUPFAM" id="SSF82199">
    <property type="entry name" value="SET domain"/>
    <property type="match status" value="1"/>
</dbReference>
<organism evidence="2 3">
    <name type="scientific">Tribonema minus</name>
    <dbReference type="NCBI Taxonomy" id="303371"/>
    <lineage>
        <taxon>Eukaryota</taxon>
        <taxon>Sar</taxon>
        <taxon>Stramenopiles</taxon>
        <taxon>Ochrophyta</taxon>
        <taxon>PX clade</taxon>
        <taxon>Xanthophyceae</taxon>
        <taxon>Tribonematales</taxon>
        <taxon>Tribonemataceae</taxon>
        <taxon>Tribonema</taxon>
    </lineage>
</organism>
<keyword evidence="3" id="KW-1185">Reference proteome</keyword>
<dbReference type="InterPro" id="IPR050869">
    <property type="entry name" value="H3K4_H4K5_MeTrfase"/>
</dbReference>
<dbReference type="InterPro" id="IPR046341">
    <property type="entry name" value="SET_dom_sf"/>
</dbReference>
<feature type="non-terminal residue" evidence="2">
    <location>
        <position position="1"/>
    </location>
</feature>
<dbReference type="InterPro" id="IPR001214">
    <property type="entry name" value="SET_dom"/>
</dbReference>
<evidence type="ECO:0000313" key="3">
    <source>
        <dbReference type="Proteomes" id="UP000664859"/>
    </source>
</evidence>
<dbReference type="OrthoDB" id="194692at2759"/>
<dbReference type="PROSITE" id="PS50280">
    <property type="entry name" value="SET"/>
    <property type="match status" value="1"/>
</dbReference>
<sequence length="514" mass="54703">YECQALRRLPEFQLENDDTSALRVLVRILAYHAMESQQVTPGASAETSSAASAPLAMRYKDSSFAHVEALEHHLDAVGKDAKHAVKQVARAVAKLFPTGSLQLSTSAIVKLFFAIQSNAHAMVDDRSSSIRGLGLFPLASMLNHSCIPNVALCFSFGTEHNVPVLTFRALRNISAGEELCYSYVDLYQTTAQRRHMLQAAYHFTCGCVRCTATDALHAALQQGSTMASMEDKAAKATAEHDAPIGGARCLNDNGQCCGAVEVYCGGDDELHGVCLSCSAQICDGAQLYSKAVLATTRLEAATAVAMNAVSAVDIARAGAHNELARHLTQLKEEVNAAGSVLHGQHQAMFRAHRTMADMCKLCADSAQAHPSCCSDHELVALVQDGLASLVQVAECCDERPATSISRTAAELCLELSKGIARWLQLAPSKGTRDDVLDAALDRAHVTHAHVGGAAAGAVEDHQPLSPVVRGCLNRAVEVRQVLVAHTIPVAVLLTAWGECAGYTRQLVVVKPPAP</sequence>